<evidence type="ECO:0000313" key="2">
    <source>
        <dbReference type="Proteomes" id="UP000324222"/>
    </source>
</evidence>
<organism evidence="1 2">
    <name type="scientific">Portunus trituberculatus</name>
    <name type="common">Swimming crab</name>
    <name type="synonym">Neptunus trituberculatus</name>
    <dbReference type="NCBI Taxonomy" id="210409"/>
    <lineage>
        <taxon>Eukaryota</taxon>
        <taxon>Metazoa</taxon>
        <taxon>Ecdysozoa</taxon>
        <taxon>Arthropoda</taxon>
        <taxon>Crustacea</taxon>
        <taxon>Multicrustacea</taxon>
        <taxon>Malacostraca</taxon>
        <taxon>Eumalacostraca</taxon>
        <taxon>Eucarida</taxon>
        <taxon>Decapoda</taxon>
        <taxon>Pleocyemata</taxon>
        <taxon>Brachyura</taxon>
        <taxon>Eubrachyura</taxon>
        <taxon>Portunoidea</taxon>
        <taxon>Portunidae</taxon>
        <taxon>Portuninae</taxon>
        <taxon>Portunus</taxon>
    </lineage>
</organism>
<evidence type="ECO:0000313" key="1">
    <source>
        <dbReference type="EMBL" id="MPC46788.1"/>
    </source>
</evidence>
<protein>
    <submittedName>
        <fullName evidence="1">Uncharacterized protein</fullName>
    </submittedName>
</protein>
<proteinExistence type="predicted"/>
<accession>A0A5B7FPF0</accession>
<sequence>MCTLFCGTRVGLFFSGFSLGTPWEQGPTLQGCIGAIRAVLWLYAQLGIQINLSKSDLVPSPRKQYLSMVLDSVRALDFLSLEWVSWFLSVAQTFLEDKASMVSLWRLLLGHLASLKRLVMGSRGHSQPLQ</sequence>
<reference evidence="1 2" key="1">
    <citation type="submission" date="2019-05" db="EMBL/GenBank/DDBJ databases">
        <title>Another draft genome of Portunus trituberculatus and its Hox gene families provides insights of decapod evolution.</title>
        <authorList>
            <person name="Jeong J.-H."/>
            <person name="Song I."/>
            <person name="Kim S."/>
            <person name="Choi T."/>
            <person name="Kim D."/>
            <person name="Ryu S."/>
            <person name="Kim W."/>
        </authorList>
    </citation>
    <scope>NUCLEOTIDE SEQUENCE [LARGE SCALE GENOMIC DNA]</scope>
    <source>
        <tissue evidence="1">Muscle</tissue>
    </source>
</reference>
<gene>
    <name evidence="1" type="ORF">E2C01_040514</name>
</gene>
<dbReference type="Proteomes" id="UP000324222">
    <property type="component" value="Unassembled WGS sequence"/>
</dbReference>
<name>A0A5B7FPF0_PORTR</name>
<keyword evidence="2" id="KW-1185">Reference proteome</keyword>
<comment type="caution">
    <text evidence="1">The sequence shown here is derived from an EMBL/GenBank/DDBJ whole genome shotgun (WGS) entry which is preliminary data.</text>
</comment>
<dbReference type="AlphaFoldDB" id="A0A5B7FPF0"/>
<dbReference type="EMBL" id="VSRR010007379">
    <property type="protein sequence ID" value="MPC46788.1"/>
    <property type="molecule type" value="Genomic_DNA"/>
</dbReference>